<keyword evidence="4" id="KW-0808">Transferase</keyword>
<dbReference type="GO" id="GO:0005524">
    <property type="term" value="F:ATP binding"/>
    <property type="evidence" value="ECO:0007669"/>
    <property type="project" value="UniProtKB-KW"/>
</dbReference>
<evidence type="ECO:0000256" key="10">
    <source>
        <dbReference type="ARBA" id="ARBA00023012"/>
    </source>
</evidence>
<dbReference type="AlphaFoldDB" id="G0GFI1"/>
<keyword evidence="16" id="KW-1185">Reference proteome</keyword>
<organism evidence="15 16">
    <name type="scientific">Winmispira thermophila (strain ATCC 700085 / DSM 6578 / Z-1203)</name>
    <name type="common">Spirochaeta thermophila</name>
    <dbReference type="NCBI Taxonomy" id="869211"/>
    <lineage>
        <taxon>Bacteria</taxon>
        <taxon>Pseudomonadati</taxon>
        <taxon>Spirochaetota</taxon>
        <taxon>Spirochaetia</taxon>
        <taxon>Winmispirales</taxon>
        <taxon>Winmispiraceae</taxon>
        <taxon>Winmispira</taxon>
    </lineage>
</organism>
<evidence type="ECO:0000256" key="6">
    <source>
        <dbReference type="ARBA" id="ARBA00022741"/>
    </source>
</evidence>
<dbReference type="InterPro" id="IPR050640">
    <property type="entry name" value="Bact_2-comp_sensor_kinase"/>
</dbReference>
<keyword evidence="8" id="KW-0067">ATP-binding</keyword>
<keyword evidence="2" id="KW-1003">Cell membrane</keyword>
<evidence type="ECO:0000256" key="1">
    <source>
        <dbReference type="ARBA" id="ARBA00004651"/>
    </source>
</evidence>
<dbReference type="GO" id="GO:0005886">
    <property type="term" value="C:plasma membrane"/>
    <property type="evidence" value="ECO:0007669"/>
    <property type="project" value="UniProtKB-SubCell"/>
</dbReference>
<evidence type="ECO:0000256" key="11">
    <source>
        <dbReference type="ARBA" id="ARBA00023136"/>
    </source>
</evidence>
<evidence type="ECO:0000259" key="14">
    <source>
        <dbReference type="Pfam" id="PF06580"/>
    </source>
</evidence>
<dbReference type="Gene3D" id="6.10.340.10">
    <property type="match status" value="1"/>
</dbReference>
<dbReference type="Pfam" id="PF02518">
    <property type="entry name" value="HATPase_c"/>
    <property type="match status" value="1"/>
</dbReference>
<dbReference type="EMBL" id="CP002903">
    <property type="protein sequence ID" value="AEJ61595.1"/>
    <property type="molecule type" value="Genomic_DNA"/>
</dbReference>
<evidence type="ECO:0000256" key="7">
    <source>
        <dbReference type="ARBA" id="ARBA00022777"/>
    </source>
</evidence>
<dbReference type="PANTHER" id="PTHR34220:SF11">
    <property type="entry name" value="SENSOR PROTEIN KINASE HPTS"/>
    <property type="match status" value="1"/>
</dbReference>
<dbReference type="InterPro" id="IPR010559">
    <property type="entry name" value="Sig_transdc_His_kin_internal"/>
</dbReference>
<evidence type="ECO:0000313" key="16">
    <source>
        <dbReference type="Proteomes" id="UP000007254"/>
    </source>
</evidence>
<evidence type="ECO:0000256" key="9">
    <source>
        <dbReference type="ARBA" id="ARBA00022989"/>
    </source>
</evidence>
<evidence type="ECO:0000256" key="3">
    <source>
        <dbReference type="ARBA" id="ARBA00022553"/>
    </source>
</evidence>
<keyword evidence="7 15" id="KW-0418">Kinase</keyword>
<dbReference type="InterPro" id="IPR003594">
    <property type="entry name" value="HATPase_dom"/>
</dbReference>
<evidence type="ECO:0000259" key="13">
    <source>
        <dbReference type="Pfam" id="PF02518"/>
    </source>
</evidence>
<feature type="transmembrane region" description="Helical" evidence="12">
    <location>
        <begin position="7"/>
        <end position="30"/>
    </location>
</feature>
<evidence type="ECO:0000256" key="8">
    <source>
        <dbReference type="ARBA" id="ARBA00022840"/>
    </source>
</evidence>
<feature type="domain" description="Signal transduction histidine kinase internal region" evidence="14">
    <location>
        <begin position="386"/>
        <end position="463"/>
    </location>
</feature>
<dbReference type="HOGENOM" id="CLU_020473_6_1_12"/>
<dbReference type="SUPFAM" id="SSF55874">
    <property type="entry name" value="ATPase domain of HSP90 chaperone/DNA topoisomerase II/histidine kinase"/>
    <property type="match status" value="1"/>
</dbReference>
<dbReference type="InterPro" id="IPR036890">
    <property type="entry name" value="HATPase_C_sf"/>
</dbReference>
<keyword evidence="3" id="KW-0597">Phosphoprotein</keyword>
<dbReference type="OrthoDB" id="370211at2"/>
<feature type="transmembrane region" description="Helical" evidence="12">
    <location>
        <begin position="293"/>
        <end position="316"/>
    </location>
</feature>
<accession>G0GFI1</accession>
<evidence type="ECO:0000256" key="5">
    <source>
        <dbReference type="ARBA" id="ARBA00022692"/>
    </source>
</evidence>
<protein>
    <submittedName>
        <fullName evidence="15">Integral membrane sensor signal transduction histidine kinase</fullName>
    </submittedName>
</protein>
<dbReference type="KEGG" id="stq:Spith_1331"/>
<dbReference type="GO" id="GO:0000155">
    <property type="term" value="F:phosphorelay sensor kinase activity"/>
    <property type="evidence" value="ECO:0007669"/>
    <property type="project" value="InterPro"/>
</dbReference>
<keyword evidence="11 12" id="KW-0472">Membrane</keyword>
<sequence length="607" mass="69582">MRFQTRVFVGYSLLIVILVVILTAGFYVYARGLFERNAVETSELLVSKVGSQLDAMWYWMDFVLLTLLSDASFKSAVITLHTLPRDDPSNGTFLNDAMWTIRRFLLSYAFHRTFHAVLFFNDKGDLFSSNFMAHASGLNGGGVPDEIDTLLPREIGDSPFFLLSPFHDPWAEDRPEVFGMGRTIWDTGVETAWLMVLKPLEDLEDLIRPSLSPYSSVVIVWRGMLFFSSPRRSSISPDLLAFYGKTVEREKEGFLPNPITGRRELVLSYESQIAGLRVFWILDRDALLRPLRFTSFIAAMMALSVVAISLLFNLLFTRSLTRPLRMLREWMEDTEVKTLTLPSIRRIETSHDEVVELVEAFRDLTYRLDDSIRRELQLRTSWMQTKLDLVYSQVNPHFLYNVLNVISQRAFEVGDTVIPTVCEGIATMLRYASAQDHMVFLREELEYLRHYLFIMKLRLEDAFEWRVEVEDGLLGVRVPRMILQPLVENAVKYRKRKERLVVRVEGVRRGGTSWLLRVSDNGTGMTPEKVEELRRMFALVAVHLDRGEELPSASAPGGTGLANLYTRLYVVFRDRLIWRMESNVGGGTLVEIGVKEDGGDQGDAGRR</sequence>
<comment type="subcellular location">
    <subcellularLocation>
        <location evidence="1">Cell membrane</location>
        <topology evidence="1">Multi-pass membrane protein</topology>
    </subcellularLocation>
</comment>
<dbReference type="PANTHER" id="PTHR34220">
    <property type="entry name" value="SENSOR HISTIDINE KINASE YPDA"/>
    <property type="match status" value="1"/>
</dbReference>
<feature type="domain" description="Histidine kinase/HSP90-like ATPase" evidence="13">
    <location>
        <begin position="480"/>
        <end position="594"/>
    </location>
</feature>
<proteinExistence type="predicted"/>
<dbReference type="Proteomes" id="UP000007254">
    <property type="component" value="Chromosome"/>
</dbReference>
<dbReference type="STRING" id="869211.Spith_1331"/>
<keyword evidence="6" id="KW-0547">Nucleotide-binding</keyword>
<evidence type="ECO:0000256" key="12">
    <source>
        <dbReference type="SAM" id="Phobius"/>
    </source>
</evidence>
<name>G0GFI1_WINT7</name>
<evidence type="ECO:0000256" key="4">
    <source>
        <dbReference type="ARBA" id="ARBA00022679"/>
    </source>
</evidence>
<evidence type="ECO:0000313" key="15">
    <source>
        <dbReference type="EMBL" id="AEJ61595.1"/>
    </source>
</evidence>
<keyword evidence="10" id="KW-0902">Two-component regulatory system</keyword>
<reference evidence="15 16" key="1">
    <citation type="submission" date="2011-06" db="EMBL/GenBank/DDBJ databases">
        <title>The complete genome of Spirochaeta thermophila DSM 6578.</title>
        <authorList>
            <consortium name="US DOE Joint Genome Institute (JGI-PGF)"/>
            <person name="Lucas S."/>
            <person name="Lapidus A."/>
            <person name="Bruce D."/>
            <person name="Goodwin L."/>
            <person name="Pitluck S."/>
            <person name="Peters L."/>
            <person name="Kyrpides N."/>
            <person name="Mavromatis K."/>
            <person name="Ivanova N."/>
            <person name="Mikailova N."/>
            <person name="Pagani I."/>
            <person name="Chertkov O."/>
            <person name="Detter J.C."/>
            <person name="Tapia R."/>
            <person name="Han C."/>
            <person name="Land M."/>
            <person name="Hauser L."/>
            <person name="Markowitz V."/>
            <person name="Cheng J.-F."/>
            <person name="Hugenholtz P."/>
            <person name="Woyke T."/>
            <person name="Wu D."/>
            <person name="Spring S."/>
            <person name="Merkhoffer B."/>
            <person name="Schneider S."/>
            <person name="Klenk H.-P."/>
            <person name="Eisen J.A."/>
        </authorList>
    </citation>
    <scope>NUCLEOTIDE SEQUENCE [LARGE SCALE GENOMIC DNA]</scope>
    <source>
        <strain evidence="16">ATCC 700085 / DSM 6578 / Z-1203</strain>
    </source>
</reference>
<dbReference type="Pfam" id="PF06580">
    <property type="entry name" value="His_kinase"/>
    <property type="match status" value="1"/>
</dbReference>
<evidence type="ECO:0000256" key="2">
    <source>
        <dbReference type="ARBA" id="ARBA00022475"/>
    </source>
</evidence>
<keyword evidence="9 12" id="KW-1133">Transmembrane helix</keyword>
<gene>
    <name evidence="15" type="ordered locus">Spith_1331</name>
</gene>
<dbReference type="Gene3D" id="3.30.565.10">
    <property type="entry name" value="Histidine kinase-like ATPase, C-terminal domain"/>
    <property type="match status" value="1"/>
</dbReference>
<keyword evidence="5 12" id="KW-0812">Transmembrane</keyword>
<dbReference type="RefSeq" id="WP_014624935.1">
    <property type="nucleotide sequence ID" value="NC_017583.1"/>
</dbReference>